<dbReference type="GO" id="GO:0000160">
    <property type="term" value="P:phosphorelay signal transduction system"/>
    <property type="evidence" value="ECO:0007669"/>
    <property type="project" value="InterPro"/>
</dbReference>
<dbReference type="InterPro" id="IPR011006">
    <property type="entry name" value="CheY-like_superfamily"/>
</dbReference>
<dbReference type="Gene3D" id="3.40.50.2300">
    <property type="match status" value="1"/>
</dbReference>
<comment type="caution">
    <text evidence="4">The sequence shown here is derived from an EMBL/GenBank/DDBJ whole genome shotgun (WGS) entry which is preliminary data.</text>
</comment>
<dbReference type="InterPro" id="IPR050595">
    <property type="entry name" value="Bact_response_regulator"/>
</dbReference>
<evidence type="ECO:0000313" key="5">
    <source>
        <dbReference type="Proteomes" id="UP000648908"/>
    </source>
</evidence>
<dbReference type="SUPFAM" id="SSF52172">
    <property type="entry name" value="CheY-like"/>
    <property type="match status" value="1"/>
</dbReference>
<dbReference type="PANTHER" id="PTHR44591">
    <property type="entry name" value="STRESS RESPONSE REGULATOR PROTEIN 1"/>
    <property type="match status" value="1"/>
</dbReference>
<dbReference type="AlphaFoldDB" id="A0A8K0V623"/>
<feature type="domain" description="Response regulatory" evidence="3">
    <location>
        <begin position="20"/>
        <end position="150"/>
    </location>
</feature>
<name>A0A8K0V623_9RHOB</name>
<feature type="modified residue" description="4-aspartylphosphate" evidence="2">
    <location>
        <position position="69"/>
    </location>
</feature>
<dbReference type="Proteomes" id="UP000648908">
    <property type="component" value="Unassembled WGS sequence"/>
</dbReference>
<dbReference type="InterPro" id="IPR001789">
    <property type="entry name" value="Sig_transdc_resp-reg_receiver"/>
</dbReference>
<dbReference type="CDD" id="cd00156">
    <property type="entry name" value="REC"/>
    <property type="match status" value="1"/>
</dbReference>
<sequence>MPQSAPQVPPGSLLPLAGLTLLTVEDSRFASEAMRLMAQRSGARLRRAETMAQARRHLALYRPDAVIVDLGLPDGPGEELIAEIAGAQVKGIAGDEPGLSPESRLATGPILLATSGDPSRRAAALAAGAQDFIAKPVATLAGFQGAIMRHLPGAGQRLSGAVGSIHPDPQALRDDLAHAARLLARGAPGRRAYVLAFLRGLARISHDPGLERAAREAEISGGGLDPLIRAIGERLSQQPQPFAPPSALPD</sequence>
<keyword evidence="5" id="KW-1185">Reference proteome</keyword>
<dbReference type="PANTHER" id="PTHR44591:SF3">
    <property type="entry name" value="RESPONSE REGULATORY DOMAIN-CONTAINING PROTEIN"/>
    <property type="match status" value="1"/>
</dbReference>
<dbReference type="RefSeq" id="WP_202686408.1">
    <property type="nucleotide sequence ID" value="NZ_JAESVN010000001.1"/>
</dbReference>
<organism evidence="4 5">
    <name type="scientific">Szabonella alba</name>
    <dbReference type="NCBI Taxonomy" id="2804194"/>
    <lineage>
        <taxon>Bacteria</taxon>
        <taxon>Pseudomonadati</taxon>
        <taxon>Pseudomonadota</taxon>
        <taxon>Alphaproteobacteria</taxon>
        <taxon>Rhodobacterales</taxon>
        <taxon>Paracoccaceae</taxon>
        <taxon>Szabonella</taxon>
    </lineage>
</organism>
<proteinExistence type="predicted"/>
<gene>
    <name evidence="4" type="ORF">JL811_01270</name>
</gene>
<accession>A0A8K0V623</accession>
<dbReference type="EMBL" id="JAESVN010000001">
    <property type="protein sequence ID" value="MBL4915836.1"/>
    <property type="molecule type" value="Genomic_DNA"/>
</dbReference>
<reference evidence="4" key="1">
    <citation type="submission" date="2021-01" db="EMBL/GenBank/DDBJ databases">
        <title>Tabrizicola alba sp. nov. a motile alkaliphilic bacterium isolated from a soda lake.</title>
        <authorList>
            <person name="Szuroczki S."/>
            <person name="Abbaszade G."/>
            <person name="Schumann P."/>
            <person name="Toth E."/>
        </authorList>
    </citation>
    <scope>NUCLEOTIDE SEQUENCE</scope>
    <source>
        <strain evidence="4">DMG-N-6</strain>
    </source>
</reference>
<keyword evidence="1 2" id="KW-0597">Phosphoprotein</keyword>
<evidence type="ECO:0000256" key="1">
    <source>
        <dbReference type="ARBA" id="ARBA00022553"/>
    </source>
</evidence>
<evidence type="ECO:0000259" key="3">
    <source>
        <dbReference type="PROSITE" id="PS50110"/>
    </source>
</evidence>
<evidence type="ECO:0000256" key="2">
    <source>
        <dbReference type="PROSITE-ProRule" id="PRU00169"/>
    </source>
</evidence>
<dbReference type="SMART" id="SM00448">
    <property type="entry name" value="REC"/>
    <property type="match status" value="1"/>
</dbReference>
<protein>
    <submittedName>
        <fullName evidence="4">Response regulator</fullName>
    </submittedName>
</protein>
<dbReference type="PROSITE" id="PS50110">
    <property type="entry name" value="RESPONSE_REGULATORY"/>
    <property type="match status" value="1"/>
</dbReference>
<evidence type="ECO:0000313" key="4">
    <source>
        <dbReference type="EMBL" id="MBL4915836.1"/>
    </source>
</evidence>